<evidence type="ECO:0000256" key="16">
    <source>
        <dbReference type="ARBA" id="ARBA00057936"/>
    </source>
</evidence>
<evidence type="ECO:0000256" key="6">
    <source>
        <dbReference type="ARBA" id="ARBA00022857"/>
    </source>
</evidence>
<dbReference type="Pfam" id="PF05173">
    <property type="entry name" value="DapB_C"/>
    <property type="match status" value="1"/>
</dbReference>
<dbReference type="SUPFAM" id="SSF51735">
    <property type="entry name" value="NAD(P)-binding Rossmann-fold domains"/>
    <property type="match status" value="1"/>
</dbReference>
<dbReference type="FunFam" id="3.40.50.720:FF:000264">
    <property type="entry name" value="4-hydroxy-tetrahydrodipicolinate reductase 2 chloroplastic"/>
    <property type="match status" value="1"/>
</dbReference>
<evidence type="ECO:0000259" key="18">
    <source>
        <dbReference type="Pfam" id="PF05173"/>
    </source>
</evidence>
<evidence type="ECO:0000313" key="19">
    <source>
        <dbReference type="EMBL" id="KAG0457486.1"/>
    </source>
</evidence>
<comment type="similarity">
    <text evidence="2">Belongs to the DapB family.</text>
</comment>
<feature type="domain" description="Dihydrodipicolinate reductase C-terminal" evidence="18">
    <location>
        <begin position="187"/>
        <end position="327"/>
    </location>
</feature>
<evidence type="ECO:0000256" key="7">
    <source>
        <dbReference type="ARBA" id="ARBA00022915"/>
    </source>
</evidence>
<reference evidence="19 20" key="1">
    <citation type="journal article" date="2020" name="Nat. Food">
        <title>A phased Vanilla planifolia genome enables genetic improvement of flavour and production.</title>
        <authorList>
            <person name="Hasing T."/>
            <person name="Tang H."/>
            <person name="Brym M."/>
            <person name="Khazi F."/>
            <person name="Huang T."/>
            <person name="Chambers A.H."/>
        </authorList>
    </citation>
    <scope>NUCLEOTIDE SEQUENCE [LARGE SCALE GENOMIC DNA]</scope>
    <source>
        <tissue evidence="19">Leaf</tissue>
    </source>
</reference>
<evidence type="ECO:0000256" key="2">
    <source>
        <dbReference type="ARBA" id="ARBA00006642"/>
    </source>
</evidence>
<keyword evidence="20" id="KW-1185">Reference proteome</keyword>
<dbReference type="Gene3D" id="3.30.360.10">
    <property type="entry name" value="Dihydrodipicolinate Reductase, domain 2"/>
    <property type="match status" value="1"/>
</dbReference>
<comment type="catalytic activity">
    <reaction evidence="15">
        <text>(S)-2,3,4,5-tetrahydrodipicolinate + NAD(+) + H2O = (2S,4S)-4-hydroxy-2,3,4,5-tetrahydrodipicolinate + NADH + H(+)</text>
        <dbReference type="Rhea" id="RHEA:35323"/>
        <dbReference type="ChEBI" id="CHEBI:15377"/>
        <dbReference type="ChEBI" id="CHEBI:15378"/>
        <dbReference type="ChEBI" id="CHEBI:16845"/>
        <dbReference type="ChEBI" id="CHEBI:57540"/>
        <dbReference type="ChEBI" id="CHEBI:57945"/>
        <dbReference type="ChEBI" id="CHEBI:67139"/>
        <dbReference type="EC" id="1.17.1.8"/>
    </reaction>
</comment>
<evidence type="ECO:0000256" key="3">
    <source>
        <dbReference type="ARBA" id="ARBA00022528"/>
    </source>
</evidence>
<keyword evidence="10" id="KW-0520">NAD</keyword>
<comment type="pathway">
    <text evidence="12">Amino-acid biosynthesis; L-lysine biosynthesis via DAP pathway; (S)-tetrahydrodipicolinate from L-aspartate: step 4/4.</text>
</comment>
<evidence type="ECO:0000256" key="14">
    <source>
        <dbReference type="ARBA" id="ARBA00049080"/>
    </source>
</evidence>
<comment type="subcellular location">
    <subcellularLocation>
        <location evidence="1">Plastid</location>
        <location evidence="1">Chloroplast</location>
    </subcellularLocation>
</comment>
<organism evidence="19 20">
    <name type="scientific">Vanilla planifolia</name>
    <name type="common">Vanilla</name>
    <dbReference type="NCBI Taxonomy" id="51239"/>
    <lineage>
        <taxon>Eukaryota</taxon>
        <taxon>Viridiplantae</taxon>
        <taxon>Streptophyta</taxon>
        <taxon>Embryophyta</taxon>
        <taxon>Tracheophyta</taxon>
        <taxon>Spermatophyta</taxon>
        <taxon>Magnoliopsida</taxon>
        <taxon>Liliopsida</taxon>
        <taxon>Asparagales</taxon>
        <taxon>Orchidaceae</taxon>
        <taxon>Vanilloideae</taxon>
        <taxon>Vanilleae</taxon>
        <taxon>Vanilla</taxon>
    </lineage>
</organism>
<dbReference type="InterPro" id="IPR000846">
    <property type="entry name" value="DapB_N"/>
</dbReference>
<evidence type="ECO:0000256" key="1">
    <source>
        <dbReference type="ARBA" id="ARBA00004229"/>
    </source>
</evidence>
<dbReference type="GO" id="GO:0019877">
    <property type="term" value="P:diaminopimelate biosynthetic process"/>
    <property type="evidence" value="ECO:0007669"/>
    <property type="project" value="UniProtKB-KW"/>
</dbReference>
<dbReference type="FunFam" id="3.30.360.10:FF:000037">
    <property type="entry name" value="4-hydroxy-tetrahydrodipicolinate reductase 2, chloroplastic"/>
    <property type="match status" value="1"/>
</dbReference>
<keyword evidence="5" id="KW-0934">Plastid</keyword>
<evidence type="ECO:0000256" key="15">
    <source>
        <dbReference type="ARBA" id="ARBA00049396"/>
    </source>
</evidence>
<keyword evidence="11" id="KW-0457">Lysine biosynthesis</keyword>
<evidence type="ECO:0000256" key="5">
    <source>
        <dbReference type="ARBA" id="ARBA00022640"/>
    </source>
</evidence>
<evidence type="ECO:0000259" key="17">
    <source>
        <dbReference type="Pfam" id="PF01113"/>
    </source>
</evidence>
<dbReference type="GO" id="GO:0008839">
    <property type="term" value="F:4-hydroxy-tetrahydrodipicolinate reductase"/>
    <property type="evidence" value="ECO:0007669"/>
    <property type="project" value="UniProtKB-EC"/>
</dbReference>
<sequence length="333" mass="36314">MSCLGVHTLFLGGGCPRLSCLSWEKSNRCFLPKRASSLRALSMPSIAQAPAIEPSVFSFPILINGCTGKMGRAVANAAVSAGIQLIPVTFSSMEKPNRTLKVGNVEIQILGPSEKENVLSSVYNEFPNVIVVDYTVPDAVNGNAELYCKVGVPFVMGTTGGDRELLYKTVKESNVYAVISPQMGKQVVAFLAAMEIMSEQFPGAFSGYSLQVMESHQAGKRDTSGTAKAVVSCFQKLGVSFDMDQIKMIRDPKRQVDKVGVPEEHLEGHAFHLYHLTSPDETVSFEFQHNVCGRSVYAEGSIDAAIFLAKKVQSKADQRIYDMIDVLREGNMR</sequence>
<evidence type="ECO:0000256" key="12">
    <source>
        <dbReference type="ARBA" id="ARBA00037922"/>
    </source>
</evidence>
<dbReference type="InterPro" id="IPR036291">
    <property type="entry name" value="NAD(P)-bd_dom_sf"/>
</dbReference>
<keyword evidence="4" id="KW-0028">Amino-acid biosynthesis</keyword>
<evidence type="ECO:0000256" key="11">
    <source>
        <dbReference type="ARBA" id="ARBA00023154"/>
    </source>
</evidence>
<dbReference type="InterPro" id="IPR023940">
    <property type="entry name" value="DHDPR_bac"/>
</dbReference>
<dbReference type="EMBL" id="JADCNL010000012">
    <property type="protein sequence ID" value="KAG0457486.1"/>
    <property type="molecule type" value="Genomic_DNA"/>
</dbReference>
<feature type="domain" description="Dihydrodipicolinate reductase N-terminal" evidence="17">
    <location>
        <begin position="60"/>
        <end position="183"/>
    </location>
</feature>
<dbReference type="EC" id="1.17.1.8" evidence="13"/>
<keyword evidence="9" id="KW-0560">Oxidoreductase</keyword>
<evidence type="ECO:0000256" key="10">
    <source>
        <dbReference type="ARBA" id="ARBA00023027"/>
    </source>
</evidence>
<dbReference type="PANTHER" id="PTHR20836:SF0">
    <property type="entry name" value="4-HYDROXY-TETRAHYDRODIPICOLINATE REDUCTASE 1, CHLOROPLASTIC-RELATED"/>
    <property type="match status" value="1"/>
</dbReference>
<keyword evidence="8" id="KW-0809">Transit peptide</keyword>
<name>A0A835PSD4_VANPL</name>
<dbReference type="PANTHER" id="PTHR20836">
    <property type="entry name" value="DIHYDRODIPICOLINATE REDUCTASE"/>
    <property type="match status" value="1"/>
</dbReference>
<proteinExistence type="inferred from homology"/>
<dbReference type="Pfam" id="PF01113">
    <property type="entry name" value="DapB_N"/>
    <property type="match status" value="1"/>
</dbReference>
<comment type="function">
    <text evidence="16">Catalyzes the conversion of 4-hydroxy-tetrahydrodipicolinate (HTPA) to tetrahydrodipicolinate.</text>
</comment>
<evidence type="ECO:0000256" key="13">
    <source>
        <dbReference type="ARBA" id="ARBA00038983"/>
    </source>
</evidence>
<evidence type="ECO:0000256" key="8">
    <source>
        <dbReference type="ARBA" id="ARBA00022946"/>
    </source>
</evidence>
<dbReference type="Gene3D" id="3.40.50.720">
    <property type="entry name" value="NAD(P)-binding Rossmann-like Domain"/>
    <property type="match status" value="1"/>
</dbReference>
<evidence type="ECO:0000256" key="4">
    <source>
        <dbReference type="ARBA" id="ARBA00022605"/>
    </source>
</evidence>
<protein>
    <recommendedName>
        <fullName evidence="13">4-hydroxy-tetrahydrodipicolinate reductase</fullName>
        <ecNumber evidence="13">1.17.1.8</ecNumber>
    </recommendedName>
</protein>
<dbReference type="GO" id="GO:0070402">
    <property type="term" value="F:NADPH binding"/>
    <property type="evidence" value="ECO:0007669"/>
    <property type="project" value="InterPro"/>
</dbReference>
<comment type="caution">
    <text evidence="19">The sequence shown here is derived from an EMBL/GenBank/DDBJ whole genome shotgun (WGS) entry which is preliminary data.</text>
</comment>
<keyword evidence="6" id="KW-0521">NADP</keyword>
<dbReference type="CDD" id="cd02274">
    <property type="entry name" value="DHDPR_N"/>
    <property type="match status" value="1"/>
</dbReference>
<accession>A0A835PSD4</accession>
<dbReference type="InterPro" id="IPR011859">
    <property type="entry name" value="Dihydrodipicolinate_Rdtase_pln"/>
</dbReference>
<dbReference type="GO" id="GO:0009089">
    <property type="term" value="P:lysine biosynthetic process via diaminopimelate"/>
    <property type="evidence" value="ECO:0007669"/>
    <property type="project" value="InterPro"/>
</dbReference>
<keyword evidence="7" id="KW-0220">Diaminopimelate biosynthesis</keyword>
<dbReference type="AlphaFoldDB" id="A0A835PSD4"/>
<comment type="catalytic activity">
    <reaction evidence="14">
        <text>(S)-2,3,4,5-tetrahydrodipicolinate + NADP(+) + H2O = (2S,4S)-4-hydroxy-2,3,4,5-tetrahydrodipicolinate + NADPH + H(+)</text>
        <dbReference type="Rhea" id="RHEA:35331"/>
        <dbReference type="ChEBI" id="CHEBI:15377"/>
        <dbReference type="ChEBI" id="CHEBI:15378"/>
        <dbReference type="ChEBI" id="CHEBI:16845"/>
        <dbReference type="ChEBI" id="CHEBI:57783"/>
        <dbReference type="ChEBI" id="CHEBI:58349"/>
        <dbReference type="ChEBI" id="CHEBI:67139"/>
        <dbReference type="EC" id="1.17.1.8"/>
    </reaction>
</comment>
<keyword evidence="3" id="KW-0150">Chloroplast</keyword>
<evidence type="ECO:0000313" key="20">
    <source>
        <dbReference type="Proteomes" id="UP000636800"/>
    </source>
</evidence>
<dbReference type="InterPro" id="IPR022663">
    <property type="entry name" value="DapB_C"/>
</dbReference>
<dbReference type="GO" id="GO:0009570">
    <property type="term" value="C:chloroplast stroma"/>
    <property type="evidence" value="ECO:0007669"/>
    <property type="project" value="TreeGrafter"/>
</dbReference>
<evidence type="ECO:0000256" key="9">
    <source>
        <dbReference type="ARBA" id="ARBA00023002"/>
    </source>
</evidence>
<dbReference type="NCBIfam" id="TIGR02130">
    <property type="entry name" value="dapB_plant"/>
    <property type="match status" value="1"/>
</dbReference>
<dbReference type="Proteomes" id="UP000636800">
    <property type="component" value="Chromosome 12"/>
</dbReference>
<gene>
    <name evidence="19" type="ORF">HPP92_022643</name>
</gene>